<dbReference type="PATRIC" id="fig|1459.3.peg.1518"/>
<keyword evidence="1" id="KW-0233">DNA recombination</keyword>
<dbReference type="STRING" id="1459.AF332_07055"/>
<keyword evidence="4" id="KW-1185">Reference proteome</keyword>
<name>A0A0M0G9L8_SPOGL</name>
<dbReference type="GO" id="GO:0015074">
    <property type="term" value="P:DNA integration"/>
    <property type="evidence" value="ECO:0007669"/>
    <property type="project" value="InterPro"/>
</dbReference>
<comment type="caution">
    <text evidence="3">The sequence shown here is derived from an EMBL/GenBank/DDBJ whole genome shotgun (WGS) entry which is preliminary data.</text>
</comment>
<dbReference type="Proteomes" id="UP000037109">
    <property type="component" value="Unassembled WGS sequence"/>
</dbReference>
<dbReference type="OrthoDB" id="9788852at2"/>
<evidence type="ECO:0000313" key="4">
    <source>
        <dbReference type="Proteomes" id="UP000037109"/>
    </source>
</evidence>
<dbReference type="SUPFAM" id="SSF56349">
    <property type="entry name" value="DNA breaking-rejoining enzymes"/>
    <property type="match status" value="1"/>
</dbReference>
<protein>
    <recommendedName>
        <fullName evidence="2">Tyr recombinase domain-containing protein</fullName>
    </recommendedName>
</protein>
<evidence type="ECO:0000259" key="2">
    <source>
        <dbReference type="PROSITE" id="PS51898"/>
    </source>
</evidence>
<proteinExistence type="predicted"/>
<dbReference type="InterPro" id="IPR011010">
    <property type="entry name" value="DNA_brk_join_enz"/>
</dbReference>
<gene>
    <name evidence="3" type="ORF">AF332_07055</name>
</gene>
<dbReference type="PANTHER" id="PTHR30349:SF82">
    <property type="entry name" value="INTEGRASE_RECOMBINASE YOEC-RELATED"/>
    <property type="match status" value="1"/>
</dbReference>
<feature type="domain" description="Tyr recombinase" evidence="2">
    <location>
        <begin position="1"/>
        <end position="184"/>
    </location>
</feature>
<dbReference type="PANTHER" id="PTHR30349">
    <property type="entry name" value="PHAGE INTEGRASE-RELATED"/>
    <property type="match status" value="1"/>
</dbReference>
<dbReference type="Gene3D" id="1.10.443.10">
    <property type="entry name" value="Intergrase catalytic core"/>
    <property type="match status" value="1"/>
</dbReference>
<accession>A0A0M0G9L8</accession>
<organism evidence="3 4">
    <name type="scientific">Sporosarcina globispora</name>
    <name type="common">Bacillus globisporus</name>
    <dbReference type="NCBI Taxonomy" id="1459"/>
    <lineage>
        <taxon>Bacteria</taxon>
        <taxon>Bacillati</taxon>
        <taxon>Bacillota</taxon>
        <taxon>Bacilli</taxon>
        <taxon>Bacillales</taxon>
        <taxon>Caryophanaceae</taxon>
        <taxon>Sporosarcina</taxon>
    </lineage>
</organism>
<dbReference type="PROSITE" id="PS51898">
    <property type="entry name" value="TYR_RECOMBINASE"/>
    <property type="match status" value="1"/>
</dbReference>
<reference evidence="4" key="1">
    <citation type="submission" date="2015-07" db="EMBL/GenBank/DDBJ databases">
        <title>Fjat-10036 dsm4.</title>
        <authorList>
            <person name="Liu B."/>
            <person name="Wang J."/>
            <person name="Zhu Y."/>
            <person name="Liu G."/>
            <person name="Chen Q."/>
            <person name="Chen Z."/>
            <person name="Lan J."/>
            <person name="Che J."/>
            <person name="Ge C."/>
            <person name="Shi H."/>
            <person name="Pan Z."/>
            <person name="Liu X."/>
        </authorList>
    </citation>
    <scope>NUCLEOTIDE SEQUENCE [LARGE SCALE GENOMIC DNA]</scope>
    <source>
        <strain evidence="4">DSM 4</strain>
    </source>
</reference>
<sequence length="187" mass="21963">MNVVQPIRDPDVIDGIKSYFRTRSLRNYLFFCFGIYSGLRVSDLLQLKVGMVRGKTHITMKEQKNQHRKKFIIHPSIKEDLERLIAGKNDEDYLFSSRQIKKKNRLRGQPISRGTAYKFLNAAAKEFGLREIGTHTLRKTWGYQLYRQDPHNLALLMEMYGHEKPSDTLRYIGINQDMMDAAIIRLR</sequence>
<dbReference type="GO" id="GO:0003677">
    <property type="term" value="F:DNA binding"/>
    <property type="evidence" value="ECO:0007669"/>
    <property type="project" value="InterPro"/>
</dbReference>
<dbReference type="EMBL" id="LGUF01000007">
    <property type="protein sequence ID" value="KON86600.1"/>
    <property type="molecule type" value="Genomic_DNA"/>
</dbReference>
<dbReference type="Pfam" id="PF00589">
    <property type="entry name" value="Phage_integrase"/>
    <property type="match status" value="1"/>
</dbReference>
<dbReference type="AlphaFoldDB" id="A0A0M0G9L8"/>
<dbReference type="RefSeq" id="WP_053433965.1">
    <property type="nucleotide sequence ID" value="NZ_LGUF01000007.1"/>
</dbReference>
<evidence type="ECO:0000313" key="3">
    <source>
        <dbReference type="EMBL" id="KON86600.1"/>
    </source>
</evidence>
<dbReference type="InterPro" id="IPR002104">
    <property type="entry name" value="Integrase_catalytic"/>
</dbReference>
<dbReference type="InterPro" id="IPR013762">
    <property type="entry name" value="Integrase-like_cat_sf"/>
</dbReference>
<dbReference type="GO" id="GO:0006310">
    <property type="term" value="P:DNA recombination"/>
    <property type="evidence" value="ECO:0007669"/>
    <property type="project" value="UniProtKB-KW"/>
</dbReference>
<evidence type="ECO:0000256" key="1">
    <source>
        <dbReference type="ARBA" id="ARBA00023172"/>
    </source>
</evidence>
<dbReference type="InterPro" id="IPR050090">
    <property type="entry name" value="Tyrosine_recombinase_XerCD"/>
</dbReference>